<feature type="transmembrane region" description="Helical" evidence="1">
    <location>
        <begin position="275"/>
        <end position="295"/>
    </location>
</feature>
<feature type="transmembrane region" description="Helical" evidence="1">
    <location>
        <begin position="156"/>
        <end position="176"/>
    </location>
</feature>
<feature type="transmembrane region" description="Helical" evidence="1">
    <location>
        <begin position="130"/>
        <end position="150"/>
    </location>
</feature>
<dbReference type="InterPro" id="IPR037185">
    <property type="entry name" value="EmrE-like"/>
</dbReference>
<protein>
    <recommendedName>
        <fullName evidence="2">EamA domain-containing protein</fullName>
    </recommendedName>
</protein>
<gene>
    <name evidence="3" type="ORF">WS67_22770</name>
</gene>
<feature type="transmembrane region" description="Helical" evidence="1">
    <location>
        <begin position="76"/>
        <end position="96"/>
    </location>
</feature>
<evidence type="ECO:0000256" key="1">
    <source>
        <dbReference type="SAM" id="Phobius"/>
    </source>
</evidence>
<evidence type="ECO:0000313" key="4">
    <source>
        <dbReference type="Proteomes" id="UP000062788"/>
    </source>
</evidence>
<dbReference type="PANTHER" id="PTHR12715">
    <property type="entry name" value="TRANSPORTER, DRUG/METABOLITE EXPORTER FAMILY"/>
    <property type="match status" value="1"/>
</dbReference>
<dbReference type="InterPro" id="IPR000620">
    <property type="entry name" value="EamA_dom"/>
</dbReference>
<dbReference type="EMBL" id="LOWA01000057">
    <property type="protein sequence ID" value="KVE23506.1"/>
    <property type="molecule type" value="Genomic_DNA"/>
</dbReference>
<comment type="caution">
    <text evidence="3">The sequence shown here is derived from an EMBL/GenBank/DDBJ whole genome shotgun (WGS) entry which is preliminary data.</text>
</comment>
<proteinExistence type="predicted"/>
<feature type="transmembrane region" description="Helical" evidence="1">
    <location>
        <begin position="46"/>
        <end position="64"/>
    </location>
</feature>
<feature type="transmembrane region" description="Helical" evidence="1">
    <location>
        <begin position="102"/>
        <end position="123"/>
    </location>
</feature>
<dbReference type="OrthoDB" id="9809509at2"/>
<accession>A0A103DW57</accession>
<reference evidence="3 4" key="1">
    <citation type="submission" date="2015-11" db="EMBL/GenBank/DDBJ databases">
        <title>Expanding the genomic diversity of Burkholderia species for the development of highly accurate diagnostics.</title>
        <authorList>
            <person name="Sahl J."/>
            <person name="Keim P."/>
            <person name="Wagner D."/>
        </authorList>
    </citation>
    <scope>NUCLEOTIDE SEQUENCE [LARGE SCALE GENOMIC DNA]</scope>
    <source>
        <strain evidence="3 4">TSV85</strain>
    </source>
</reference>
<keyword evidence="1" id="KW-0812">Transmembrane</keyword>
<feature type="transmembrane region" description="Helical" evidence="1">
    <location>
        <begin position="250"/>
        <end position="269"/>
    </location>
</feature>
<dbReference type="AlphaFoldDB" id="A0A103DW57"/>
<feature type="transmembrane region" description="Helical" evidence="1">
    <location>
        <begin position="183"/>
        <end position="205"/>
    </location>
</feature>
<dbReference type="SUPFAM" id="SSF103481">
    <property type="entry name" value="Multidrug resistance efflux transporter EmrE"/>
    <property type="match status" value="2"/>
</dbReference>
<dbReference type="GO" id="GO:0016020">
    <property type="term" value="C:membrane"/>
    <property type="evidence" value="ECO:0007669"/>
    <property type="project" value="InterPro"/>
</dbReference>
<dbReference type="Pfam" id="PF00892">
    <property type="entry name" value="EamA"/>
    <property type="match status" value="2"/>
</dbReference>
<evidence type="ECO:0000313" key="3">
    <source>
        <dbReference type="EMBL" id="KVE23506.1"/>
    </source>
</evidence>
<keyword evidence="1" id="KW-0472">Membrane</keyword>
<dbReference type="InterPro" id="IPR052756">
    <property type="entry name" value="Alkyne_AA_exporter"/>
</dbReference>
<sequence>MNSNQPSIAIPSSISGTAAALITVLLWASAFPFIRIGLRGFEPIPLAALRFSIAAVLMLAWIAWRRPHLPSSRHIPRLVACAAFGVAAYNMLLNIGQQTVSAGAASFIVNTVPVITALLAILFLGERFRFWAWAGTAISFAGIAVIASGQPGGLRFGNGATLVLAAAACQAAFFILQRPAVVAYGGPVCAALVVCFGAACLAPWLPTALRQAAAAPASVTLAVVYLGIFPAAIGYATWGSAQAHFGASRAANFLYLVPPVATGLAVALAGETPGWLTLAGGALAIAGVALVNTLGRR</sequence>
<feature type="domain" description="EamA" evidence="2">
    <location>
        <begin position="159"/>
        <end position="292"/>
    </location>
</feature>
<keyword evidence="1" id="KW-1133">Transmembrane helix</keyword>
<name>A0A103DW57_9BURK</name>
<keyword evidence="4" id="KW-1185">Reference proteome</keyword>
<feature type="transmembrane region" description="Helical" evidence="1">
    <location>
        <begin position="217"/>
        <end position="238"/>
    </location>
</feature>
<dbReference type="PANTHER" id="PTHR12715:SF4">
    <property type="entry name" value="EAMA DOMAIN-CONTAINING PROTEIN"/>
    <property type="match status" value="1"/>
</dbReference>
<feature type="transmembrane region" description="Helical" evidence="1">
    <location>
        <begin position="12"/>
        <end position="34"/>
    </location>
</feature>
<dbReference type="Proteomes" id="UP000062788">
    <property type="component" value="Unassembled WGS sequence"/>
</dbReference>
<dbReference type="Gene3D" id="1.10.3730.20">
    <property type="match status" value="1"/>
</dbReference>
<evidence type="ECO:0000259" key="2">
    <source>
        <dbReference type="Pfam" id="PF00892"/>
    </source>
</evidence>
<organism evidence="3 4">
    <name type="scientific">Burkholderia singularis</name>
    <dbReference type="NCBI Taxonomy" id="1503053"/>
    <lineage>
        <taxon>Bacteria</taxon>
        <taxon>Pseudomonadati</taxon>
        <taxon>Pseudomonadota</taxon>
        <taxon>Betaproteobacteria</taxon>
        <taxon>Burkholderiales</taxon>
        <taxon>Burkholderiaceae</taxon>
        <taxon>Burkholderia</taxon>
        <taxon>pseudomallei group</taxon>
    </lineage>
</organism>
<feature type="domain" description="EamA" evidence="2">
    <location>
        <begin position="16"/>
        <end position="147"/>
    </location>
</feature>
<dbReference type="RefSeq" id="WP_059520398.1">
    <property type="nucleotide sequence ID" value="NZ_LOWA01000057.1"/>
</dbReference>